<proteinExistence type="predicted"/>
<reference evidence="2 3" key="1">
    <citation type="submission" date="2013-05" db="EMBL/GenBank/DDBJ databases">
        <title>The Genome Sequence of Actinobaculum schaalii FB123-CNA2.</title>
        <authorList>
            <consortium name="The Broad Institute Genomics Platform"/>
            <person name="Earl A."/>
            <person name="Ward D."/>
            <person name="Feldgarden M."/>
            <person name="Gevers D."/>
            <person name="Saerens B."/>
            <person name="Vaneechoutte M."/>
            <person name="Walker B."/>
            <person name="Young S."/>
            <person name="Zeng Q."/>
            <person name="Gargeya S."/>
            <person name="Fitzgerald M."/>
            <person name="Haas B."/>
            <person name="Abouelleil A."/>
            <person name="Allen A.W."/>
            <person name="Alvarado L."/>
            <person name="Arachchi H.M."/>
            <person name="Berlin A.M."/>
            <person name="Chapman S.B."/>
            <person name="Gainer-Dewar J."/>
            <person name="Goldberg J."/>
            <person name="Griggs A."/>
            <person name="Gujja S."/>
            <person name="Hansen M."/>
            <person name="Howarth C."/>
            <person name="Imamovic A."/>
            <person name="Ireland A."/>
            <person name="Larimer J."/>
            <person name="McCowan C."/>
            <person name="Murphy C."/>
            <person name="Pearson M."/>
            <person name="Poon T.W."/>
            <person name="Priest M."/>
            <person name="Roberts A."/>
            <person name="Saif S."/>
            <person name="Shea T."/>
            <person name="Sisk P."/>
            <person name="Sykes S."/>
            <person name="Wortman J."/>
            <person name="Nusbaum C."/>
            <person name="Birren B."/>
        </authorList>
    </citation>
    <scope>NUCLEOTIDE SEQUENCE [LARGE SCALE GENOMIC DNA]</scope>
    <source>
        <strain evidence="2 3">FB123-CNA-2</strain>
    </source>
</reference>
<keyword evidence="3" id="KW-1185">Reference proteome</keyword>
<feature type="transmembrane region" description="Helical" evidence="1">
    <location>
        <begin position="20"/>
        <end position="42"/>
    </location>
</feature>
<evidence type="ECO:0000313" key="2">
    <source>
        <dbReference type="EMBL" id="EPD26146.1"/>
    </source>
</evidence>
<keyword evidence="1" id="KW-0812">Transmembrane</keyword>
<dbReference type="Proteomes" id="UP000014393">
    <property type="component" value="Unassembled WGS sequence"/>
</dbReference>
<name>S2VHE1_9ACTO</name>
<comment type="caution">
    <text evidence="2">The sequence shown here is derived from an EMBL/GenBank/DDBJ whole genome shotgun (WGS) entry which is preliminary data.</text>
</comment>
<feature type="transmembrane region" description="Helical" evidence="1">
    <location>
        <begin position="102"/>
        <end position="123"/>
    </location>
</feature>
<feature type="transmembrane region" description="Helical" evidence="1">
    <location>
        <begin position="223"/>
        <end position="247"/>
    </location>
</feature>
<dbReference type="InterPro" id="IPR009324">
    <property type="entry name" value="DUF981"/>
</dbReference>
<feature type="transmembrane region" description="Helical" evidence="1">
    <location>
        <begin position="63"/>
        <end position="82"/>
    </location>
</feature>
<keyword evidence="1" id="KW-1133">Transmembrane helix</keyword>
<dbReference type="Pfam" id="PF06168">
    <property type="entry name" value="DUF981"/>
    <property type="match status" value="1"/>
</dbReference>
<evidence type="ECO:0008006" key="4">
    <source>
        <dbReference type="Google" id="ProtNLM"/>
    </source>
</evidence>
<evidence type="ECO:0000256" key="1">
    <source>
        <dbReference type="SAM" id="Phobius"/>
    </source>
</evidence>
<feature type="transmembrane region" description="Helical" evidence="1">
    <location>
        <begin position="190"/>
        <end position="211"/>
    </location>
</feature>
<accession>S2VHE1</accession>
<dbReference type="eggNOG" id="ENOG502ZC0G">
    <property type="taxonomic scope" value="Bacteria"/>
</dbReference>
<organism evidence="2 3">
    <name type="scientific">Actinotignum schaalii FB123-CNA-2</name>
    <dbReference type="NCBI Taxonomy" id="883067"/>
    <lineage>
        <taxon>Bacteria</taxon>
        <taxon>Bacillati</taxon>
        <taxon>Actinomycetota</taxon>
        <taxon>Actinomycetes</taxon>
        <taxon>Actinomycetales</taxon>
        <taxon>Actinomycetaceae</taxon>
        <taxon>Actinotignum</taxon>
    </lineage>
</organism>
<dbReference type="HOGENOM" id="CLU_1179652_0_0_11"/>
<dbReference type="PATRIC" id="fig|883067.3.peg.1390"/>
<protein>
    <recommendedName>
        <fullName evidence="4">DUF981 family protein</fullName>
    </recommendedName>
</protein>
<gene>
    <name evidence="2" type="ORF">HMPREF9237_01421</name>
</gene>
<dbReference type="AlphaFoldDB" id="S2VHE1"/>
<feature type="transmembrane region" description="Helical" evidence="1">
    <location>
        <begin position="148"/>
        <end position="170"/>
    </location>
</feature>
<evidence type="ECO:0000313" key="3">
    <source>
        <dbReference type="Proteomes" id="UP000014393"/>
    </source>
</evidence>
<dbReference type="EMBL" id="AGWM01000012">
    <property type="protein sequence ID" value="EPD26146.1"/>
    <property type="molecule type" value="Genomic_DNA"/>
</dbReference>
<sequence>MGDFFTGESAPGMIDWASMPTYNTIMAIAAGVGLMLVGRLLVQLRSAVPAEVAGAGADTDKAVSLDGYTLGFFVTGLIQTLTGLHMSLTWPLAAGGFPFDNIIFGETCLGFGVLLLAASFILWKRGDRILASDAPFHTFARIARPVSIFALAMGLALLAIMCAGMVYQFFAAPPQEPISGSFATYPWLESIALSAVFGLAGVGAILFFAAVRLNARGQVRDGVVNAAYWCLVVSGVIFMLFGAMNFYTHIGLVVNTM</sequence>
<keyword evidence="1" id="KW-0472">Membrane</keyword>